<dbReference type="InterPro" id="IPR050469">
    <property type="entry name" value="Diguanylate_Cyclase"/>
</dbReference>
<dbReference type="SMART" id="SM00267">
    <property type="entry name" value="GGDEF"/>
    <property type="match status" value="1"/>
</dbReference>
<protein>
    <recommendedName>
        <fullName evidence="2">diguanylate cyclase</fullName>
        <ecNumber evidence="2">2.7.7.65</ecNumber>
    </recommendedName>
</protein>
<gene>
    <name evidence="5" type="ORF">MED297_10106</name>
</gene>
<dbReference type="GO" id="GO:0005886">
    <property type="term" value="C:plasma membrane"/>
    <property type="evidence" value="ECO:0007669"/>
    <property type="project" value="TreeGrafter"/>
</dbReference>
<evidence type="ECO:0000259" key="4">
    <source>
        <dbReference type="PROSITE" id="PS50887"/>
    </source>
</evidence>
<dbReference type="SUPFAM" id="SSF55073">
    <property type="entry name" value="Nucleotide cyclase"/>
    <property type="match status" value="1"/>
</dbReference>
<dbReference type="STRING" id="314283.MED297_10106"/>
<dbReference type="GO" id="GO:0043709">
    <property type="term" value="P:cell adhesion involved in single-species biofilm formation"/>
    <property type="evidence" value="ECO:0007669"/>
    <property type="project" value="TreeGrafter"/>
</dbReference>
<dbReference type="EMBL" id="AAOE01000002">
    <property type="protein sequence ID" value="EAR10855.1"/>
    <property type="molecule type" value="Genomic_DNA"/>
</dbReference>
<name>A4BA99_9GAMM</name>
<dbReference type="InterPro" id="IPR029787">
    <property type="entry name" value="Nucleotide_cyclase"/>
</dbReference>
<dbReference type="InterPro" id="IPR043128">
    <property type="entry name" value="Rev_trsase/Diguanyl_cyclase"/>
</dbReference>
<accession>A4BA99</accession>
<dbReference type="OrthoDB" id="9812260at2"/>
<dbReference type="Gene3D" id="3.30.70.270">
    <property type="match status" value="1"/>
</dbReference>
<sequence length="295" mass="33669">MAQLSNHPDDAMMSTTDVAGLARLTLDGQARITEANTQAKIWFPELVPGQSQLCDAWLVGQDLQIIDRNYRPIHLPSLVQGELAEPYLGLAGARDTQWVQWHHHRQGRKTILTLVDVSPLMNELFTMQDSFEEASIRDYATGLYNRRYAMERLEQMYLHAKRYHNPFTIALVDVDHFKRINDTFGYAFGDNVIEQLAGVLVRSLRETDICARYAGEEFMVLMPETETQEAILSLDRLRQQVSELKWTNMQRPVTVSSGVISWQPNKSVEQLMFLADQRLSTAKKAGRNQVCGDLV</sequence>
<evidence type="ECO:0000256" key="3">
    <source>
        <dbReference type="ARBA" id="ARBA00034247"/>
    </source>
</evidence>
<comment type="caution">
    <text evidence="5">The sequence shown here is derived from an EMBL/GenBank/DDBJ whole genome shotgun (WGS) entry which is preliminary data.</text>
</comment>
<organism evidence="5 6">
    <name type="scientific">Reinekea blandensis MED297</name>
    <dbReference type="NCBI Taxonomy" id="314283"/>
    <lineage>
        <taxon>Bacteria</taxon>
        <taxon>Pseudomonadati</taxon>
        <taxon>Pseudomonadota</taxon>
        <taxon>Gammaproteobacteria</taxon>
        <taxon>Oceanospirillales</taxon>
        <taxon>Saccharospirillaceae</taxon>
        <taxon>Reinekea</taxon>
    </lineage>
</organism>
<dbReference type="EC" id="2.7.7.65" evidence="2"/>
<dbReference type="GO" id="GO:0052621">
    <property type="term" value="F:diguanylate cyclase activity"/>
    <property type="evidence" value="ECO:0007669"/>
    <property type="project" value="UniProtKB-EC"/>
</dbReference>
<dbReference type="Proteomes" id="UP000005953">
    <property type="component" value="Unassembled WGS sequence"/>
</dbReference>
<dbReference type="PROSITE" id="PS50887">
    <property type="entry name" value="GGDEF"/>
    <property type="match status" value="1"/>
</dbReference>
<dbReference type="GO" id="GO:1902201">
    <property type="term" value="P:negative regulation of bacterial-type flagellum-dependent cell motility"/>
    <property type="evidence" value="ECO:0007669"/>
    <property type="project" value="TreeGrafter"/>
</dbReference>
<dbReference type="RefSeq" id="WP_008041401.1">
    <property type="nucleotide sequence ID" value="NZ_CH724149.1"/>
</dbReference>
<evidence type="ECO:0000313" key="6">
    <source>
        <dbReference type="Proteomes" id="UP000005953"/>
    </source>
</evidence>
<evidence type="ECO:0000256" key="2">
    <source>
        <dbReference type="ARBA" id="ARBA00012528"/>
    </source>
</evidence>
<reference evidence="5 6" key="1">
    <citation type="submission" date="2006-02" db="EMBL/GenBank/DDBJ databases">
        <authorList>
            <person name="Pinhassi J."/>
            <person name="Pedros-Alio C."/>
            <person name="Ferriera S."/>
            <person name="Johnson J."/>
            <person name="Kravitz S."/>
            <person name="Halpern A."/>
            <person name="Remington K."/>
            <person name="Beeson K."/>
            <person name="Tran B."/>
            <person name="Rogers Y.-H."/>
            <person name="Friedman R."/>
            <person name="Venter J.C."/>
        </authorList>
    </citation>
    <scope>NUCLEOTIDE SEQUENCE [LARGE SCALE GENOMIC DNA]</scope>
    <source>
        <strain evidence="5 6">MED297</strain>
    </source>
</reference>
<dbReference type="AlphaFoldDB" id="A4BA99"/>
<dbReference type="PANTHER" id="PTHR45138:SF9">
    <property type="entry name" value="DIGUANYLATE CYCLASE DGCM-RELATED"/>
    <property type="match status" value="1"/>
</dbReference>
<dbReference type="Pfam" id="PF00990">
    <property type="entry name" value="GGDEF"/>
    <property type="match status" value="1"/>
</dbReference>
<evidence type="ECO:0000256" key="1">
    <source>
        <dbReference type="ARBA" id="ARBA00001946"/>
    </source>
</evidence>
<dbReference type="CDD" id="cd01949">
    <property type="entry name" value="GGDEF"/>
    <property type="match status" value="1"/>
</dbReference>
<comment type="cofactor">
    <cofactor evidence="1">
        <name>Mg(2+)</name>
        <dbReference type="ChEBI" id="CHEBI:18420"/>
    </cofactor>
</comment>
<dbReference type="FunFam" id="3.30.70.270:FF:000001">
    <property type="entry name" value="Diguanylate cyclase domain protein"/>
    <property type="match status" value="1"/>
</dbReference>
<keyword evidence="6" id="KW-1185">Reference proteome</keyword>
<evidence type="ECO:0000313" key="5">
    <source>
        <dbReference type="EMBL" id="EAR10855.1"/>
    </source>
</evidence>
<proteinExistence type="predicted"/>
<dbReference type="PANTHER" id="PTHR45138">
    <property type="entry name" value="REGULATORY COMPONENTS OF SENSORY TRANSDUCTION SYSTEM"/>
    <property type="match status" value="1"/>
</dbReference>
<comment type="catalytic activity">
    <reaction evidence="3">
        <text>2 GTP = 3',3'-c-di-GMP + 2 diphosphate</text>
        <dbReference type="Rhea" id="RHEA:24898"/>
        <dbReference type="ChEBI" id="CHEBI:33019"/>
        <dbReference type="ChEBI" id="CHEBI:37565"/>
        <dbReference type="ChEBI" id="CHEBI:58805"/>
        <dbReference type="EC" id="2.7.7.65"/>
    </reaction>
</comment>
<dbReference type="InterPro" id="IPR000160">
    <property type="entry name" value="GGDEF_dom"/>
</dbReference>
<dbReference type="NCBIfam" id="TIGR00254">
    <property type="entry name" value="GGDEF"/>
    <property type="match status" value="1"/>
</dbReference>
<dbReference type="HOGENOM" id="CLU_942922_0_0_6"/>
<feature type="domain" description="GGDEF" evidence="4">
    <location>
        <begin position="165"/>
        <end position="295"/>
    </location>
</feature>